<comment type="caution">
    <text evidence="1">The sequence shown here is derived from an EMBL/GenBank/DDBJ whole genome shotgun (WGS) entry which is preliminary data.</text>
</comment>
<accession>V6JA37</accession>
<reference evidence="1 2" key="1">
    <citation type="journal article" date="2013" name="Genome Announc.">
        <title>Genome Sequence of Sporolactobacillus laevolacticus DSM442, an Efficient Polymer-Grade D-Lactate Producer from Agricultural Waste Cottonseed as a Nitrogen Source.</title>
        <authorList>
            <person name="Wang H."/>
            <person name="Wang L."/>
            <person name="Ju J."/>
            <person name="Yu B."/>
            <person name="Ma Y."/>
        </authorList>
    </citation>
    <scope>NUCLEOTIDE SEQUENCE [LARGE SCALE GENOMIC DNA]</scope>
    <source>
        <strain evidence="1 2">DSM 442</strain>
    </source>
</reference>
<evidence type="ECO:0000313" key="1">
    <source>
        <dbReference type="EMBL" id="EST13644.1"/>
    </source>
</evidence>
<gene>
    <name evidence="1" type="ORF">P343_00235</name>
</gene>
<dbReference type="STRING" id="1395513.P343_00235"/>
<sequence length="283" mass="33037">MQSNQLKEELLAIKNSNYQLPDGMTDEQAVKRVITALGSSDGELRDDLAYTILLKWLLLEKQLLDGRQLNDLLWQAVSEEMLYFKIGESEKDSVFQRTFSSLLIALILVRDNKEHFLSKENYQVTLNRLIGYCKLEKDYRSFVPGKGWAHAPAHISDALDECVRSRFADLDTCTALWKEGFLKLLTNAPNVFDAEEDERIITPVIAMIELKKVPFSVIHEWLQEIDIDQLESQSERPKVKRITFKQFIRCLYMRLKEKALLEKDEEQQLFTLEHKFNPNFFDV</sequence>
<organism evidence="1 2">
    <name type="scientific">Sporolactobacillus laevolacticus DSM 442</name>
    <dbReference type="NCBI Taxonomy" id="1395513"/>
    <lineage>
        <taxon>Bacteria</taxon>
        <taxon>Bacillati</taxon>
        <taxon>Bacillota</taxon>
        <taxon>Bacilli</taxon>
        <taxon>Bacillales</taxon>
        <taxon>Sporolactobacillaceae</taxon>
        <taxon>Sporolactobacillus</taxon>
    </lineage>
</organism>
<dbReference type="eggNOG" id="ENOG5030KH2">
    <property type="taxonomic scope" value="Bacteria"/>
</dbReference>
<evidence type="ECO:0000313" key="2">
    <source>
        <dbReference type="Proteomes" id="UP000018296"/>
    </source>
</evidence>
<dbReference type="PATRIC" id="fig|1395513.3.peg.47"/>
<dbReference type="RefSeq" id="WP_023508374.1">
    <property type="nucleotide sequence ID" value="NZ_AWTC01000001.1"/>
</dbReference>
<dbReference type="Proteomes" id="UP000018296">
    <property type="component" value="Unassembled WGS sequence"/>
</dbReference>
<proteinExistence type="predicted"/>
<keyword evidence="2" id="KW-1185">Reference proteome</keyword>
<dbReference type="InterPro" id="IPR021247">
    <property type="entry name" value="DUF2785"/>
</dbReference>
<evidence type="ECO:0008006" key="3">
    <source>
        <dbReference type="Google" id="ProtNLM"/>
    </source>
</evidence>
<dbReference type="Pfam" id="PF10978">
    <property type="entry name" value="DUF2785"/>
    <property type="match status" value="1"/>
</dbReference>
<protein>
    <recommendedName>
        <fullName evidence="3">DUF2785 domain-containing protein</fullName>
    </recommendedName>
</protein>
<dbReference type="AlphaFoldDB" id="V6JA37"/>
<name>V6JA37_9BACL</name>
<dbReference type="OrthoDB" id="7619731at2"/>
<dbReference type="EMBL" id="AWTC01000001">
    <property type="protein sequence ID" value="EST13644.1"/>
    <property type="molecule type" value="Genomic_DNA"/>
</dbReference>